<keyword evidence="2" id="KW-1185">Reference proteome</keyword>
<accession>A0A6I6EPH3</accession>
<dbReference type="AlphaFoldDB" id="A0A6I6EPH3"/>
<name>A0A6I6EPH3_9CLOT</name>
<evidence type="ECO:0000313" key="1">
    <source>
        <dbReference type="EMBL" id="QGU94273.1"/>
    </source>
</evidence>
<dbReference type="EMBL" id="CP046522">
    <property type="protein sequence ID" value="QGU94273.1"/>
    <property type="molecule type" value="Genomic_DNA"/>
</dbReference>
<protein>
    <submittedName>
        <fullName evidence="1">Uncharacterized protein</fullName>
    </submittedName>
</protein>
<dbReference type="Proteomes" id="UP000422764">
    <property type="component" value="Chromosome"/>
</dbReference>
<proteinExistence type="predicted"/>
<gene>
    <name evidence="1" type="ORF">GOM49_03325</name>
</gene>
<reference evidence="1 2" key="1">
    <citation type="submission" date="2019-12" db="EMBL/GenBank/DDBJ databases">
        <title>Genome sequenceing of Clostridium bovifaecis.</title>
        <authorList>
            <person name="Yao Y."/>
        </authorList>
    </citation>
    <scope>NUCLEOTIDE SEQUENCE [LARGE SCALE GENOMIC DNA]</scope>
    <source>
        <strain evidence="1 2">BXX</strain>
    </source>
</reference>
<organism evidence="1 2">
    <name type="scientific">Clostridium bovifaecis</name>
    <dbReference type="NCBI Taxonomy" id="2184719"/>
    <lineage>
        <taxon>Bacteria</taxon>
        <taxon>Bacillati</taxon>
        <taxon>Bacillota</taxon>
        <taxon>Clostridia</taxon>
        <taxon>Eubacteriales</taxon>
        <taxon>Clostridiaceae</taxon>
        <taxon>Clostridium</taxon>
    </lineage>
</organism>
<evidence type="ECO:0000313" key="2">
    <source>
        <dbReference type="Proteomes" id="UP000422764"/>
    </source>
</evidence>
<sequence>MQEIRVWVKDAVGASLKIGYGIGEIKDKNELITIQSQQNFQSAYKLLEYVKKFKTQEESIR</sequence>